<dbReference type="OrthoDB" id="196393at2759"/>
<dbReference type="PANTHER" id="PTHR21261">
    <property type="entry name" value="BEAT PROTEIN"/>
    <property type="match status" value="1"/>
</dbReference>
<dbReference type="PROSITE" id="PS50835">
    <property type="entry name" value="IG_LIKE"/>
    <property type="match status" value="1"/>
</dbReference>
<dbReference type="InterPro" id="IPR036179">
    <property type="entry name" value="Ig-like_dom_sf"/>
</dbReference>
<dbReference type="InterPro" id="IPR007110">
    <property type="entry name" value="Ig-like_dom"/>
</dbReference>
<organism evidence="1 2">
    <name type="scientific">Apolygus lucorum</name>
    <name type="common">Small green plant bug</name>
    <name type="synonym">Lygocoris lucorum</name>
    <dbReference type="NCBI Taxonomy" id="248454"/>
    <lineage>
        <taxon>Eukaryota</taxon>
        <taxon>Metazoa</taxon>
        <taxon>Ecdysozoa</taxon>
        <taxon>Arthropoda</taxon>
        <taxon>Hexapoda</taxon>
        <taxon>Insecta</taxon>
        <taxon>Pterygota</taxon>
        <taxon>Neoptera</taxon>
        <taxon>Paraneoptera</taxon>
        <taxon>Hemiptera</taxon>
        <taxon>Heteroptera</taxon>
        <taxon>Panheteroptera</taxon>
        <taxon>Cimicomorpha</taxon>
        <taxon>Miridae</taxon>
        <taxon>Mirini</taxon>
        <taxon>Apolygus</taxon>
    </lineage>
</organism>
<comment type="caution">
    <text evidence="1">The sequence shown here is derived from an EMBL/GenBank/DDBJ whole genome shotgun (WGS) entry which is preliminary data.</text>
</comment>
<accession>A0A6A4K8E5</accession>
<dbReference type="Proteomes" id="UP000466442">
    <property type="component" value="Unassembled WGS sequence"/>
</dbReference>
<proteinExistence type="predicted"/>
<gene>
    <name evidence="1" type="ORF">GE061_011645</name>
</gene>
<dbReference type="AlphaFoldDB" id="A0A6A4K8E5"/>
<dbReference type="PANTHER" id="PTHR21261:SF6">
    <property type="entry name" value="BEATEN PATH IIA-RELATED"/>
    <property type="match status" value="1"/>
</dbReference>
<sequence length="257" mass="28178">MVTGVLSLRNVSLVILPPAVQRGLQAILLCNYDLEGSPLYAVKWYRGIREFYRFSPNDNPPTKIFPYQGIHVDVSMSNASQVVLQQVGFNLSGNISCEVTTDAPSFSTKMVSQELMVIELPKRGPLINTEKDRYDVGDILRANCSSAPSKPAASLSFFLNENPVGYPSTKFFNAGDGLMTSVLPLELRVDPSHVSPNGNLTLRCTALVATVFRKSVELTMSPRTSEPVPERVTSPSCCPQSSHIYMSIILFSGLAMR</sequence>
<keyword evidence="2" id="KW-1185">Reference proteome</keyword>
<reference evidence="1" key="1">
    <citation type="journal article" date="2021" name="Mol. Ecol. Resour.">
        <title>Apolygus lucorum genome provides insights into omnivorousness and mesophyll feeding.</title>
        <authorList>
            <person name="Liu Y."/>
            <person name="Liu H."/>
            <person name="Wang H."/>
            <person name="Huang T."/>
            <person name="Liu B."/>
            <person name="Yang B."/>
            <person name="Yin L."/>
            <person name="Li B."/>
            <person name="Zhang Y."/>
            <person name="Zhang S."/>
            <person name="Jiang F."/>
            <person name="Zhang X."/>
            <person name="Ren Y."/>
            <person name="Wang B."/>
            <person name="Wang S."/>
            <person name="Lu Y."/>
            <person name="Wu K."/>
            <person name="Fan W."/>
            <person name="Wang G."/>
        </authorList>
    </citation>
    <scope>NUCLEOTIDE SEQUENCE</scope>
    <source>
        <strain evidence="1">12Hb</strain>
    </source>
</reference>
<dbReference type="SUPFAM" id="SSF48726">
    <property type="entry name" value="Immunoglobulin"/>
    <property type="match status" value="1"/>
</dbReference>
<dbReference type="FunFam" id="2.60.40.10:FF:000437">
    <property type="entry name" value="Beat-IIIc, isoform A"/>
    <property type="match status" value="1"/>
</dbReference>
<name>A0A6A4K8E5_APOLU</name>
<dbReference type="EMBL" id="WIXP02000003">
    <property type="protein sequence ID" value="KAF6213919.1"/>
    <property type="molecule type" value="Genomic_DNA"/>
</dbReference>
<protein>
    <submittedName>
        <fullName evidence="1">Uncharacterized protein</fullName>
    </submittedName>
</protein>
<evidence type="ECO:0000313" key="1">
    <source>
        <dbReference type="EMBL" id="KAF6213919.1"/>
    </source>
</evidence>
<evidence type="ECO:0000313" key="2">
    <source>
        <dbReference type="Proteomes" id="UP000466442"/>
    </source>
</evidence>